<keyword evidence="1" id="KW-1188">Viral release from host cell</keyword>
<accession>A0AAW9RLN4</accession>
<gene>
    <name evidence="3" type="ORF">V3328_07045</name>
</gene>
<dbReference type="PANTHER" id="PTHR37813">
    <property type="entry name" value="FELS-2 PROPHAGE PROTEIN"/>
    <property type="match status" value="1"/>
</dbReference>
<name>A0AAW9RLN4_9HYPH</name>
<protein>
    <submittedName>
        <fullName evidence="3">Phage tail tape measure protein</fullName>
    </submittedName>
</protein>
<dbReference type="AlphaFoldDB" id="A0AAW9RLN4"/>
<evidence type="ECO:0000313" key="4">
    <source>
        <dbReference type="Proteomes" id="UP001378188"/>
    </source>
</evidence>
<sequence length="890" mass="90687">MAAAAGAATGILIGDLATRGLREFAAFEQGMKNVGAVSGATAEELRRLDNAALSAAASTRFDPGQTTEALYALASSGQAANEQIATLPNVLNLAEAGQADLAQSTELLTSTLNQFGLSAGESTRVADVFVASIGASALNVNRLQVAFRNVGPTAAALNQTLEGTTAAVGLLTSAFGNGERAGTGLRALFNELPQRASDLGVSIYNASGQLQPLVDIIEQMEERGIDGAAAVRLFGAEAGPALAALLKQGSGALRQMEGDIQSTGQAAQTASKQLDTLQGDLDGLSSAVQAALVGIGRAESGVARIGIQTATNLVRYWAGYGDTLGEAEQATALLANSITTLASVGGLALLGRSLATVSRATATYVAGVVSAAKGAREAAIAEQAAAASRLRHAEAAFAAARANAALGASYAAVSRELLAARTAMTAADAALARTTATATAATVATRALGGAMALLGGPVGIALIAAYGIYTLATRQTQAQEAAQAHATAMATLQQRISAVTGASAEARAELERSIRVDIAKAKIALEVAEAEREKARAIVEGQIRGRVRDPEVAQGIIDKQLGTSLSLFSENVDLQRQRIADLEASLGLLGSAAASVAPIVVTPFEVMDEAATKAKAAVDDVIASLQFELDQLGRTSREQEIYNALKEAGVERNTAYGQSISDLAGRLYDQREAASAAAAAQQGLESAVENLGSAGIDALAGLLDRTTTWEAAATRLIPIVVELIKQFILLQSASGVLSAATGTPLNITPGPGFATKIAHQGAIVGQSATPSKIVHPAVFANAPRMHGGGIAGDEVPVIAKKGEVIGWPAQMAAAFGGQKGTMVVINEAPGGDKAEVSEGDDGSVIINMRRMVDDTVAESIHNRGAAGRALESTYPGGSRVRGIRRRRSA</sequence>
<dbReference type="InterPro" id="IPR010090">
    <property type="entry name" value="Phage_tape_meas"/>
</dbReference>
<evidence type="ECO:0000256" key="1">
    <source>
        <dbReference type="ARBA" id="ARBA00022612"/>
    </source>
</evidence>
<reference evidence="3 4" key="1">
    <citation type="submission" date="2024-02" db="EMBL/GenBank/DDBJ databases">
        <title>Genome analysis and characterization of Microbaculum marinisediminis sp. nov., isolated from marine sediment.</title>
        <authorList>
            <person name="Du Z.-J."/>
            <person name="Ye Y.-Q."/>
            <person name="Zhang Z.-R."/>
            <person name="Yuan S.-M."/>
            <person name="Zhang X.-Y."/>
        </authorList>
    </citation>
    <scope>NUCLEOTIDE SEQUENCE [LARGE SCALE GENOMIC DNA]</scope>
    <source>
        <strain evidence="3 4">SDUM1044001</strain>
    </source>
</reference>
<comment type="caution">
    <text evidence="3">The sequence shown here is derived from an EMBL/GenBank/DDBJ whole genome shotgun (WGS) entry which is preliminary data.</text>
</comment>
<dbReference type="Pfam" id="PF10145">
    <property type="entry name" value="PhageMin_Tail"/>
    <property type="match status" value="1"/>
</dbReference>
<dbReference type="PANTHER" id="PTHR37813:SF1">
    <property type="entry name" value="FELS-2 PROPHAGE PROTEIN"/>
    <property type="match status" value="1"/>
</dbReference>
<dbReference type="NCBIfam" id="TIGR01760">
    <property type="entry name" value="tape_meas_TP901"/>
    <property type="match status" value="1"/>
</dbReference>
<dbReference type="Proteomes" id="UP001378188">
    <property type="component" value="Unassembled WGS sequence"/>
</dbReference>
<keyword evidence="4" id="KW-1185">Reference proteome</keyword>
<organism evidence="3 4">
    <name type="scientific">Microbaculum marinum</name>
    <dbReference type="NCBI Taxonomy" id="1764581"/>
    <lineage>
        <taxon>Bacteria</taxon>
        <taxon>Pseudomonadati</taxon>
        <taxon>Pseudomonadota</taxon>
        <taxon>Alphaproteobacteria</taxon>
        <taxon>Hyphomicrobiales</taxon>
        <taxon>Tepidamorphaceae</taxon>
        <taxon>Microbaculum</taxon>
    </lineage>
</organism>
<feature type="domain" description="Phage tail tape measure protein" evidence="2">
    <location>
        <begin position="50"/>
        <end position="224"/>
    </location>
</feature>
<evidence type="ECO:0000259" key="2">
    <source>
        <dbReference type="Pfam" id="PF10145"/>
    </source>
</evidence>
<dbReference type="RefSeq" id="WP_340328926.1">
    <property type="nucleotide sequence ID" value="NZ_JAZHOF010000003.1"/>
</dbReference>
<proteinExistence type="predicted"/>
<evidence type="ECO:0000313" key="3">
    <source>
        <dbReference type="EMBL" id="MEJ8571223.1"/>
    </source>
</evidence>
<dbReference type="EMBL" id="JAZHOF010000003">
    <property type="protein sequence ID" value="MEJ8571223.1"/>
    <property type="molecule type" value="Genomic_DNA"/>
</dbReference>